<proteinExistence type="predicted"/>
<evidence type="ECO:0000313" key="3">
    <source>
        <dbReference type="Proteomes" id="UP000181790"/>
    </source>
</evidence>
<organism evidence="2 3">
    <name type="scientific">Arsenicibacter rosenii</name>
    <dbReference type="NCBI Taxonomy" id="1750698"/>
    <lineage>
        <taxon>Bacteria</taxon>
        <taxon>Pseudomonadati</taxon>
        <taxon>Bacteroidota</taxon>
        <taxon>Cytophagia</taxon>
        <taxon>Cytophagales</taxon>
        <taxon>Spirosomataceae</taxon>
        <taxon>Arsenicibacter</taxon>
    </lineage>
</organism>
<dbReference type="Gene3D" id="3.10.450.50">
    <property type="match status" value="1"/>
</dbReference>
<dbReference type="EMBL" id="MORL01000018">
    <property type="protein sequence ID" value="OIN56827.1"/>
    <property type="molecule type" value="Genomic_DNA"/>
</dbReference>
<evidence type="ECO:0000313" key="2">
    <source>
        <dbReference type="EMBL" id="OIN56827.1"/>
    </source>
</evidence>
<dbReference type="Proteomes" id="UP000181790">
    <property type="component" value="Unassembled WGS sequence"/>
</dbReference>
<dbReference type="AlphaFoldDB" id="A0A1S2VDH8"/>
<dbReference type="OrthoDB" id="9812295at2"/>
<dbReference type="InterPro" id="IPR032710">
    <property type="entry name" value="NTF2-like_dom_sf"/>
</dbReference>
<dbReference type="RefSeq" id="WP_071505553.1">
    <property type="nucleotide sequence ID" value="NZ_MORL01000018.1"/>
</dbReference>
<dbReference type="InterPro" id="IPR037401">
    <property type="entry name" value="SnoaL-like"/>
</dbReference>
<feature type="domain" description="SnoaL-like" evidence="1">
    <location>
        <begin position="16"/>
        <end position="128"/>
    </location>
</feature>
<dbReference type="SUPFAM" id="SSF54427">
    <property type="entry name" value="NTF2-like"/>
    <property type="match status" value="1"/>
</dbReference>
<sequence>MLPNEEIDRIVKAQESAVRLKDIDGAMKHYSPDVVSFDVVSTLQKRGIKTCRERLESWLAQFPEPFSYHIETLSITADEEVAFCHSFNHVLGDLANGNRIDMRWRATTCFSRMNGKWLITHEHSSVPFDPETGMAIIKGDA</sequence>
<reference evidence="2 3" key="1">
    <citation type="submission" date="2016-10" db="EMBL/GenBank/DDBJ databases">
        <title>Arsenicibacter rosenii gen. nov., sp. nov., an efficient arsenic-methylating bacterium isolated from an arsenic-contaminated paddy soil.</title>
        <authorList>
            <person name="Huang K."/>
        </authorList>
    </citation>
    <scope>NUCLEOTIDE SEQUENCE [LARGE SCALE GENOMIC DNA]</scope>
    <source>
        <strain evidence="2 3">SM-1</strain>
    </source>
</reference>
<accession>A0A1S2VDH8</accession>
<name>A0A1S2VDH8_9BACT</name>
<protein>
    <recommendedName>
        <fullName evidence="1">SnoaL-like domain-containing protein</fullName>
    </recommendedName>
</protein>
<evidence type="ECO:0000259" key="1">
    <source>
        <dbReference type="Pfam" id="PF13474"/>
    </source>
</evidence>
<gene>
    <name evidence="2" type="ORF">BLX24_22915</name>
</gene>
<keyword evidence="3" id="KW-1185">Reference proteome</keyword>
<comment type="caution">
    <text evidence="2">The sequence shown here is derived from an EMBL/GenBank/DDBJ whole genome shotgun (WGS) entry which is preliminary data.</text>
</comment>
<dbReference type="Pfam" id="PF13474">
    <property type="entry name" value="SnoaL_3"/>
    <property type="match status" value="1"/>
</dbReference>